<name>A0A077PPI1_XENBV</name>
<accession>A0A077PPI1</accession>
<organism evidence="1">
    <name type="scientific">Xenorhabdus bovienii str. kraussei Becker Underwood</name>
    <dbReference type="NCBI Taxonomy" id="1398204"/>
    <lineage>
        <taxon>Bacteria</taxon>
        <taxon>Pseudomonadati</taxon>
        <taxon>Pseudomonadota</taxon>
        <taxon>Gammaproteobacteria</taxon>
        <taxon>Enterobacterales</taxon>
        <taxon>Morganellaceae</taxon>
        <taxon>Xenorhabdus</taxon>
    </lineage>
</organism>
<proteinExistence type="predicted"/>
<sequence length="38" mass="4523">MTQELNVTDITFNKKTLIIFIIKYVIKIIYFSQLKSTN</sequence>
<dbReference type="EMBL" id="CBSZ010000033">
    <property type="protein sequence ID" value="CDH22711.1"/>
    <property type="molecule type" value="Genomic_DNA"/>
</dbReference>
<dbReference type="Proteomes" id="UP000028493">
    <property type="component" value="Unassembled WGS sequence"/>
</dbReference>
<comment type="caution">
    <text evidence="1">The sequence shown here is derived from an EMBL/GenBank/DDBJ whole genome shotgun (WGS) entry which is preliminary data.</text>
</comment>
<evidence type="ECO:0000313" key="1">
    <source>
        <dbReference type="EMBL" id="CDH22711.1"/>
    </source>
</evidence>
<reference evidence="1" key="1">
    <citation type="submission" date="2013-07" db="EMBL/GenBank/DDBJ databases">
        <title>Sub-species coevolution in mutualistic symbiosis.</title>
        <authorList>
            <person name="Murfin K."/>
            <person name="Klassen J."/>
            <person name="Lee M."/>
            <person name="Forst S."/>
            <person name="Stock P."/>
            <person name="Goodrich-Blair H."/>
        </authorList>
    </citation>
    <scope>NUCLEOTIDE SEQUENCE [LARGE SCALE GENOMIC DNA]</scope>
    <source>
        <strain evidence="1">Kraussei Becker Underwood</strain>
    </source>
</reference>
<gene>
    <name evidence="1" type="ORF">XBKB1_1280016</name>
</gene>
<dbReference type="AlphaFoldDB" id="A0A077PPI1"/>
<protein>
    <submittedName>
        <fullName evidence="1">Uncharacterized protein</fullName>
    </submittedName>
</protein>
<dbReference type="HOGENOM" id="CLU_3335012_0_0_6"/>